<reference evidence="8 9" key="1">
    <citation type="submission" date="2013-11" db="EMBL/GenBank/DDBJ databases">
        <title>Metagenomic analysis of a methanogenic consortium involved in long chain n-alkane degradation.</title>
        <authorList>
            <person name="Davidova I.A."/>
            <person name="Callaghan A.V."/>
            <person name="Wawrik B."/>
            <person name="Pruitt S."/>
            <person name="Marks C."/>
            <person name="Duncan K.E."/>
            <person name="Suflita J.M."/>
        </authorList>
    </citation>
    <scope>NUCLEOTIDE SEQUENCE [LARGE SCALE GENOMIC DNA]</scope>
    <source>
        <strain evidence="8 9">SPR</strain>
    </source>
</reference>
<dbReference type="EC" id="4.2.1.2" evidence="8"/>
<dbReference type="EMBL" id="AZAC01000056">
    <property type="protein sequence ID" value="KIX11324.1"/>
    <property type="molecule type" value="Genomic_DNA"/>
</dbReference>
<name>A0A0D2IZ70_9BACT</name>
<feature type="domain" description="Fe-S hydro-lyase tartrate dehydratase alpha-type catalytic" evidence="7">
    <location>
        <begin position="11"/>
        <end position="277"/>
    </location>
</feature>
<evidence type="ECO:0000259" key="7">
    <source>
        <dbReference type="Pfam" id="PF05681"/>
    </source>
</evidence>
<keyword evidence="5" id="KW-0411">Iron-sulfur</keyword>
<evidence type="ECO:0000256" key="2">
    <source>
        <dbReference type="ARBA" id="ARBA00022485"/>
    </source>
</evidence>
<protein>
    <submittedName>
        <fullName evidence="8">Fumarate hydratase</fullName>
        <ecNumber evidence="8">4.2.1.2</ecNumber>
    </submittedName>
</protein>
<dbReference type="Proteomes" id="UP000032233">
    <property type="component" value="Unassembled WGS sequence"/>
</dbReference>
<evidence type="ECO:0000313" key="8">
    <source>
        <dbReference type="EMBL" id="KIX11324.1"/>
    </source>
</evidence>
<dbReference type="PANTHER" id="PTHR30389">
    <property type="entry name" value="FUMARATE HYDRATASE-RELATED"/>
    <property type="match status" value="1"/>
</dbReference>
<keyword evidence="4" id="KW-0408">Iron</keyword>
<evidence type="ECO:0000256" key="6">
    <source>
        <dbReference type="ARBA" id="ARBA00023239"/>
    </source>
</evidence>
<dbReference type="STRING" id="1429043.X474_23705"/>
<dbReference type="FunCoup" id="A0A0D2IZ70">
    <property type="interactions" value="82"/>
</dbReference>
<dbReference type="GO" id="GO:0051539">
    <property type="term" value="F:4 iron, 4 sulfur cluster binding"/>
    <property type="evidence" value="ECO:0007669"/>
    <property type="project" value="UniProtKB-KW"/>
</dbReference>
<sequence>MRALDVSSITKEVARLCQEACTNLPEDVASTLADARDKEESPVGKEVLEQLLENARIAREETMPICQDCGLAVIFADVGQDVHLTGGTLEEAINEGVRQGYEKGYLRKSACHPFTRANTGDNTPAVIHTKLVAGDKVHIYLMPKGGGSENMSKVHLLTPAQGLEGVKEKVLEAVESAGPNPCPPIVVGVAVGGTFDQAAVRAKRTFLRDMGSKNPDPEAAALEDELLEAINKLGIGPAGLGGRTTCLDVFVDIRECHIASLPLAINLQCHAARHKEVVL</sequence>
<dbReference type="NCBIfam" id="NF004885">
    <property type="entry name" value="PRK06246.1"/>
    <property type="match status" value="1"/>
</dbReference>
<keyword evidence="9" id="KW-1185">Reference proteome</keyword>
<dbReference type="Pfam" id="PF05681">
    <property type="entry name" value="Fumerase"/>
    <property type="match status" value="1"/>
</dbReference>
<keyword evidence="6 8" id="KW-0456">Lyase</keyword>
<keyword evidence="2" id="KW-0004">4Fe-4S</keyword>
<evidence type="ECO:0000313" key="9">
    <source>
        <dbReference type="Proteomes" id="UP000032233"/>
    </source>
</evidence>
<dbReference type="InterPro" id="IPR004646">
    <property type="entry name" value="Fe-S_hydro-lyase_TtdA-typ_cat"/>
</dbReference>
<dbReference type="PANTHER" id="PTHR30389:SF17">
    <property type="entry name" value="L(+)-TARTRATE DEHYDRATASE SUBUNIT ALPHA-RELATED"/>
    <property type="match status" value="1"/>
</dbReference>
<dbReference type="GO" id="GO:0004333">
    <property type="term" value="F:fumarate hydratase activity"/>
    <property type="evidence" value="ECO:0007669"/>
    <property type="project" value="UniProtKB-EC"/>
</dbReference>
<dbReference type="PATRIC" id="fig|1429043.3.peg.5013"/>
<dbReference type="AlphaFoldDB" id="A0A0D2IZ70"/>
<evidence type="ECO:0000256" key="1">
    <source>
        <dbReference type="ARBA" id="ARBA00008876"/>
    </source>
</evidence>
<evidence type="ECO:0000256" key="3">
    <source>
        <dbReference type="ARBA" id="ARBA00022723"/>
    </source>
</evidence>
<evidence type="ECO:0000256" key="5">
    <source>
        <dbReference type="ARBA" id="ARBA00023014"/>
    </source>
</evidence>
<dbReference type="GO" id="GO:0046872">
    <property type="term" value="F:metal ion binding"/>
    <property type="evidence" value="ECO:0007669"/>
    <property type="project" value="UniProtKB-KW"/>
</dbReference>
<dbReference type="InterPro" id="IPR051208">
    <property type="entry name" value="Class-I_Fumarase/Tartrate_DH"/>
</dbReference>
<comment type="caution">
    <text evidence="8">The sequence shown here is derived from an EMBL/GenBank/DDBJ whole genome shotgun (WGS) entry which is preliminary data.</text>
</comment>
<gene>
    <name evidence="8" type="ORF">X474_23705</name>
</gene>
<proteinExistence type="inferred from homology"/>
<organism evidence="8 9">
    <name type="scientific">Dethiosulfatarculus sandiegensis</name>
    <dbReference type="NCBI Taxonomy" id="1429043"/>
    <lineage>
        <taxon>Bacteria</taxon>
        <taxon>Pseudomonadati</taxon>
        <taxon>Thermodesulfobacteriota</taxon>
        <taxon>Desulfarculia</taxon>
        <taxon>Desulfarculales</taxon>
        <taxon>Desulfarculaceae</taxon>
        <taxon>Dethiosulfatarculus</taxon>
    </lineage>
</organism>
<dbReference type="InParanoid" id="A0A0D2IZ70"/>
<keyword evidence="3" id="KW-0479">Metal-binding</keyword>
<comment type="similarity">
    <text evidence="1">Belongs to the class-I fumarase family.</text>
</comment>
<accession>A0A0D2IZ70</accession>
<evidence type="ECO:0000256" key="4">
    <source>
        <dbReference type="ARBA" id="ARBA00023004"/>
    </source>
</evidence>
<dbReference type="NCBIfam" id="TIGR00722">
    <property type="entry name" value="ttdA_fumA_fumB"/>
    <property type="match status" value="1"/>
</dbReference>